<feature type="region of interest" description="Disordered" evidence="1">
    <location>
        <begin position="1316"/>
        <end position="1364"/>
    </location>
</feature>
<dbReference type="PANTHER" id="PTHR24216:SF65">
    <property type="entry name" value="PAXILLIN-LIKE PROTEIN 1"/>
    <property type="match status" value="1"/>
</dbReference>
<feature type="region of interest" description="Disordered" evidence="1">
    <location>
        <begin position="670"/>
        <end position="715"/>
    </location>
</feature>
<feature type="region of interest" description="Disordered" evidence="1">
    <location>
        <begin position="1"/>
        <end position="198"/>
    </location>
</feature>
<feature type="compositionally biased region" description="Low complexity" evidence="1">
    <location>
        <begin position="1352"/>
        <end position="1364"/>
    </location>
</feature>
<feature type="region of interest" description="Disordered" evidence="1">
    <location>
        <begin position="1033"/>
        <end position="1076"/>
    </location>
</feature>
<sequence length="1852" mass="190317">MRRRTASDGEYETEPGAAPQPAQALRISRVRLPTLGSASRVPALSPDPAAGAHDVPPATLRHATSFSIRPRFPKRRSMSAEVDAGALDVSSTGGAPPGAPASTAPPRRSLADRTLSLGPRSRTSANDAPPAPTSSSTGASATASRCTSVRASPERQAGATAGRADGIWSTLDDGAPRPPSPPLPRSQPNMALTGGTGPLSVQLLLPREGRTNGAVGWAEPIAVGINDPVPLRVQAEHFAGSALFLLKPPAAGQPRDFDAPHAVDFFKLAGNERSKFEIQVQGRFRPGAPPHPLSQLWLSLEIEEALTLGFLTRGICAGVLRVLKALAKGALHASWGTGPIGTQLPAGHTGPAVELPHLAVPFSAVRCVLTPDGEQPPSLGAEASVAMSRAAAARGGSGDGAQLPDAARAPPAGGGSTLTFAYNSPFLDPVLWVISGLGSLPPLSLHDILAELPIFITVYALRPAQPGMSDALHSEERKNVYFRFRVTHCAAPSAQSAGASRAPSRPASATAVRPQQLSTPSPQLTAQQPRARATPTGTMTAAAPASAHATPPAKRGDTQRASSAEAGASSAARSPGAQPGESAAVSIAPSTPAAVEQPLAAAAHTGSASPADGTSPAIAPTGTSGACGAPSGSASGGGTGGSSSLPWWLSALLEPFASVTGLGASLTGMANAAESDDDEDEGEVDGADADDGGYGSATSAGGRGSAPTGRAPLGRSHASLAPIEMDALELSLAFDTHGAEGGAGIDVEQEAAALDVLEEGDEEEDLRDEEEDDEAIDTHDDADGRLGRQRDVHGDALGGTSEATSASAGRMRRLNLGMPMLQTLRRVPIPQLRAPRRRLSVSALPSRVRFGMRRNDPRRSSADGLYGGQRTRLRAVACVRTARATFEYLLVVDSREPPGGAADGGEAHAQVGAVGGGVGLDEGHSGWVPRRFVLSPLSEIAAVVRSQPVAKAAYGASLRRTELSHAPLRRQLEALNAAFDACAEQPASAGAAIARALGNTISKAQLEFLAPRSDGGNAYGFRARHARHVLRRHRAEDEAAVGGDGGGGQSSPSPRDGAGGLSARQPADGDAGASSAPPSFVLAGPIARCEWEGYFVEEWAALTHAALVFAHRTQRAPGVRARVRRGAKEALILLAQRLERSTRRMPRAPWQPQWPSGGGAAAAVGGAGGAVDSAGRRRPPWRARFLELPLDAMLSVSALTHTDSLQIAPGLHFFCVETVGRRHYVATRSALSCAQWVRALSAGVEAARVARAGAEPPLRLLMPATLALSAPQFRPPSRVMLNQKALVWRAPYERPAPQAAQSAALLGAHSSCARAEGTAEPYARDEPADAGSAGGAPDPAGREEGDDETLTGAAARPGRAGDAAVDAAQLQPVMHAGASPPPPPPRALRPLRETAAIAARARPPPPPPLALHRPSPLDEPANASSASAFEPLPPVVPRGYPATDVHVHSAELLNAALELLGAQHRAGTIAGSRAGTARAGAGGGLVSRLAALHDGAARLKGCSLQRLSPNEHVATCLNIYHSLIVHRLVMLGPPRSHKEFSAMHANTSYEVGGEALCPLEIDQLLLRGRRTRSAPPHKPRGLGVAPHSTIGRAAQWARAKAASPSASAEREPRERPSGAKVPSSPTTLPSCSLSSACTDGASPACVLNAAPPAGGTSAGATTAPAPASVDPRISLALNTGSRSCLPFVPIFHGSTLDVMLSAYASQVLEYGTQLHEGGGAGGGALVILPKVVEWYHADFAASAALLGGAAADTLVATAGGSAQPSAAVSAVPSLDPAGADALVGVVPLLPRRLQERYVRLHALSMLGGQPIHVRYAPHDFHCHSVLTRWHPPNEVRDGFAPSGHAHTRTRSQ</sequence>
<dbReference type="Proteomes" id="UP000751190">
    <property type="component" value="Unassembled WGS sequence"/>
</dbReference>
<dbReference type="Pfam" id="PF04784">
    <property type="entry name" value="DUF547"/>
    <property type="match status" value="1"/>
</dbReference>
<feature type="compositionally biased region" description="Low complexity" evidence="1">
    <location>
        <begin position="1618"/>
        <end position="1627"/>
    </location>
</feature>
<comment type="caution">
    <text evidence="4">The sequence shown here is derived from an EMBL/GenBank/DDBJ whole genome shotgun (WGS) entry which is preliminary data.</text>
</comment>
<feature type="domain" description="Domain of unknown function at the cortex 1" evidence="3">
    <location>
        <begin position="219"/>
        <end position="486"/>
    </location>
</feature>
<feature type="compositionally biased region" description="Gly residues" evidence="1">
    <location>
        <begin position="1156"/>
        <end position="1169"/>
    </location>
</feature>
<name>A0A8J6CFF4_DIALT</name>
<protein>
    <recommendedName>
        <fullName evidence="6">PH domain-containing protein</fullName>
    </recommendedName>
</protein>
<feature type="compositionally biased region" description="Low complexity" evidence="1">
    <location>
        <begin position="529"/>
        <end position="579"/>
    </location>
</feature>
<feature type="compositionally biased region" description="Acidic residues" evidence="1">
    <location>
        <begin position="758"/>
        <end position="775"/>
    </location>
</feature>
<feature type="compositionally biased region" description="Acidic residues" evidence="1">
    <location>
        <begin position="674"/>
        <end position="691"/>
    </location>
</feature>
<feature type="compositionally biased region" description="Low complexity" evidence="1">
    <location>
        <begin position="1329"/>
        <end position="1339"/>
    </location>
</feature>
<reference evidence="4" key="1">
    <citation type="submission" date="2021-05" db="EMBL/GenBank/DDBJ databases">
        <title>The genome of the haptophyte Pavlova lutheri (Diacronema luteri, Pavlovales) - a model for lipid biosynthesis in eukaryotic algae.</title>
        <authorList>
            <person name="Hulatt C.J."/>
            <person name="Posewitz M.C."/>
        </authorList>
    </citation>
    <scope>NUCLEOTIDE SEQUENCE</scope>
    <source>
        <strain evidence="4">NIVA-4/92</strain>
    </source>
</reference>
<dbReference type="OrthoDB" id="10657375at2759"/>
<feature type="compositionally biased region" description="Low complexity" evidence="1">
    <location>
        <begin position="493"/>
        <end position="514"/>
    </location>
</feature>
<evidence type="ECO:0000313" key="5">
    <source>
        <dbReference type="Proteomes" id="UP000751190"/>
    </source>
</evidence>
<feature type="compositionally biased region" description="Low complexity" evidence="1">
    <location>
        <begin position="622"/>
        <end position="633"/>
    </location>
</feature>
<evidence type="ECO:0000313" key="4">
    <source>
        <dbReference type="EMBL" id="KAG8470649.1"/>
    </source>
</evidence>
<dbReference type="EMBL" id="JAGTXO010000001">
    <property type="protein sequence ID" value="KAG8470649.1"/>
    <property type="molecule type" value="Genomic_DNA"/>
</dbReference>
<feature type="compositionally biased region" description="Polar residues" evidence="1">
    <location>
        <begin position="515"/>
        <end position="528"/>
    </location>
</feature>
<proteinExistence type="predicted"/>
<feature type="region of interest" description="Disordered" evidence="1">
    <location>
        <begin position="758"/>
        <end position="807"/>
    </location>
</feature>
<feature type="compositionally biased region" description="Basic and acidic residues" evidence="1">
    <location>
        <begin position="1608"/>
        <end position="1617"/>
    </location>
</feature>
<evidence type="ECO:0000256" key="1">
    <source>
        <dbReference type="SAM" id="MobiDB-lite"/>
    </source>
</evidence>
<dbReference type="Pfam" id="PF08588">
    <property type="entry name" value="Duc1"/>
    <property type="match status" value="1"/>
</dbReference>
<gene>
    <name evidence="4" type="ORF">KFE25_009070</name>
</gene>
<dbReference type="PANTHER" id="PTHR24216">
    <property type="entry name" value="PAXILLIN-RELATED"/>
    <property type="match status" value="1"/>
</dbReference>
<feature type="region of interest" description="Disordered" evidence="1">
    <location>
        <begin position="1400"/>
        <end position="1430"/>
    </location>
</feature>
<feature type="region of interest" description="Disordered" evidence="1">
    <location>
        <begin position="493"/>
        <end position="641"/>
    </location>
</feature>
<feature type="domain" description="DUF547" evidence="2">
    <location>
        <begin position="1505"/>
        <end position="1573"/>
    </location>
</feature>
<dbReference type="InterPro" id="IPR006869">
    <property type="entry name" value="DUF547"/>
</dbReference>
<feature type="compositionally biased region" description="Low complexity" evidence="1">
    <location>
        <begin position="123"/>
        <end position="148"/>
    </location>
</feature>
<feature type="compositionally biased region" description="Low complexity" evidence="1">
    <location>
        <begin position="90"/>
        <end position="108"/>
    </location>
</feature>
<feature type="region of interest" description="Disordered" evidence="1">
    <location>
        <begin position="1144"/>
        <end position="1176"/>
    </location>
</feature>
<evidence type="ECO:0008006" key="6">
    <source>
        <dbReference type="Google" id="ProtNLM"/>
    </source>
</evidence>
<dbReference type="InterPro" id="IPR013897">
    <property type="entry name" value="Duc1"/>
</dbReference>
<feature type="compositionally biased region" description="Low complexity" evidence="1">
    <location>
        <begin position="593"/>
        <end position="611"/>
    </location>
</feature>
<evidence type="ECO:0000259" key="2">
    <source>
        <dbReference type="Pfam" id="PF04784"/>
    </source>
</evidence>
<accession>A0A8J6CFF4</accession>
<evidence type="ECO:0000259" key="3">
    <source>
        <dbReference type="Pfam" id="PF08588"/>
    </source>
</evidence>
<feature type="compositionally biased region" description="Low complexity" evidence="1">
    <location>
        <begin position="1593"/>
        <end position="1607"/>
    </location>
</feature>
<keyword evidence="5" id="KW-1185">Reference proteome</keyword>
<feature type="compositionally biased region" description="Basic and acidic residues" evidence="1">
    <location>
        <begin position="776"/>
        <end position="794"/>
    </location>
</feature>
<organism evidence="4 5">
    <name type="scientific">Diacronema lutheri</name>
    <name type="common">Unicellular marine alga</name>
    <name type="synonym">Monochrysis lutheri</name>
    <dbReference type="NCBI Taxonomy" id="2081491"/>
    <lineage>
        <taxon>Eukaryota</taxon>
        <taxon>Haptista</taxon>
        <taxon>Haptophyta</taxon>
        <taxon>Pavlovophyceae</taxon>
        <taxon>Pavlovales</taxon>
        <taxon>Pavlovaceae</taxon>
        <taxon>Diacronema</taxon>
    </lineage>
</organism>
<feature type="region of interest" description="Disordered" evidence="1">
    <location>
        <begin position="1593"/>
        <end position="1627"/>
    </location>
</feature>
<feature type="compositionally biased region" description="Pro residues" evidence="1">
    <location>
        <begin position="176"/>
        <end position="185"/>
    </location>
</feature>